<keyword evidence="3" id="KW-0677">Repeat</keyword>
<name>A0AAV7ZZM6_9EUKA</name>
<dbReference type="InterPro" id="IPR001932">
    <property type="entry name" value="PPM-type_phosphatase-like_dom"/>
</dbReference>
<feature type="compositionally biased region" description="Polar residues" evidence="7">
    <location>
        <begin position="1405"/>
        <end position="1425"/>
    </location>
</feature>
<comment type="similarity">
    <text evidence="6">Belongs to the PP2C family.</text>
</comment>
<feature type="compositionally biased region" description="Acidic residues" evidence="7">
    <location>
        <begin position="1273"/>
        <end position="1287"/>
    </location>
</feature>
<feature type="region of interest" description="Disordered" evidence="7">
    <location>
        <begin position="1018"/>
        <end position="1037"/>
    </location>
</feature>
<dbReference type="InterPro" id="IPR000222">
    <property type="entry name" value="PP2C_BS"/>
</dbReference>
<dbReference type="SMART" id="SM00365">
    <property type="entry name" value="LRR_SD22"/>
    <property type="match status" value="8"/>
</dbReference>
<proteinExistence type="inferred from homology"/>
<dbReference type="SMART" id="SM00369">
    <property type="entry name" value="LRR_TYP"/>
    <property type="match status" value="17"/>
</dbReference>
<evidence type="ECO:0000256" key="7">
    <source>
        <dbReference type="SAM" id="MobiDB-lite"/>
    </source>
</evidence>
<feature type="compositionally biased region" description="Polar residues" evidence="7">
    <location>
        <begin position="1336"/>
        <end position="1347"/>
    </location>
</feature>
<evidence type="ECO:0000256" key="3">
    <source>
        <dbReference type="ARBA" id="ARBA00022737"/>
    </source>
</evidence>
<evidence type="ECO:0000256" key="6">
    <source>
        <dbReference type="RuleBase" id="RU003465"/>
    </source>
</evidence>
<feature type="compositionally biased region" description="Basic and acidic residues" evidence="7">
    <location>
        <begin position="1360"/>
        <end position="1376"/>
    </location>
</feature>
<dbReference type="InterPro" id="IPR050216">
    <property type="entry name" value="LRR_domain-containing"/>
</dbReference>
<dbReference type="PROSITE" id="PS51450">
    <property type="entry name" value="LRR"/>
    <property type="match status" value="9"/>
</dbReference>
<keyword evidence="1" id="KW-0433">Leucine-rich repeat</keyword>
<dbReference type="PROSITE" id="PS01032">
    <property type="entry name" value="PPM_1"/>
    <property type="match status" value="1"/>
</dbReference>
<feature type="compositionally biased region" description="Low complexity" evidence="7">
    <location>
        <begin position="686"/>
        <end position="706"/>
    </location>
</feature>
<keyword evidence="4 6" id="KW-0378">Hydrolase</keyword>
<dbReference type="PROSITE" id="PS51746">
    <property type="entry name" value="PPM_2"/>
    <property type="match status" value="1"/>
</dbReference>
<protein>
    <recommendedName>
        <fullName evidence="8">PPM-type phosphatase domain-containing protein</fullName>
    </recommendedName>
</protein>
<dbReference type="Proteomes" id="UP001146793">
    <property type="component" value="Unassembled WGS sequence"/>
</dbReference>
<dbReference type="PANTHER" id="PTHR48051">
    <property type="match status" value="1"/>
</dbReference>
<feature type="region of interest" description="Disordered" evidence="7">
    <location>
        <begin position="1045"/>
        <end position="1065"/>
    </location>
</feature>
<dbReference type="GO" id="GO:0046872">
    <property type="term" value="F:metal ion binding"/>
    <property type="evidence" value="ECO:0007669"/>
    <property type="project" value="UniProtKB-KW"/>
</dbReference>
<feature type="compositionally biased region" description="Polar residues" evidence="7">
    <location>
        <begin position="1028"/>
        <end position="1037"/>
    </location>
</feature>
<dbReference type="Gene3D" id="3.80.10.10">
    <property type="entry name" value="Ribonuclease Inhibitor"/>
    <property type="match status" value="5"/>
</dbReference>
<evidence type="ECO:0000313" key="9">
    <source>
        <dbReference type="EMBL" id="KAJ3446246.1"/>
    </source>
</evidence>
<evidence type="ECO:0000256" key="4">
    <source>
        <dbReference type="ARBA" id="ARBA00022801"/>
    </source>
</evidence>
<dbReference type="InterPro" id="IPR001611">
    <property type="entry name" value="Leu-rich_rpt"/>
</dbReference>
<evidence type="ECO:0000256" key="2">
    <source>
        <dbReference type="ARBA" id="ARBA00022723"/>
    </source>
</evidence>
<dbReference type="EMBL" id="JANTQA010000021">
    <property type="protein sequence ID" value="KAJ3446246.1"/>
    <property type="molecule type" value="Genomic_DNA"/>
</dbReference>
<feature type="region of interest" description="Disordered" evidence="7">
    <location>
        <begin position="682"/>
        <end position="706"/>
    </location>
</feature>
<gene>
    <name evidence="9" type="ORF">M0812_08783</name>
</gene>
<comment type="caution">
    <text evidence="9">The sequence shown here is derived from an EMBL/GenBank/DDBJ whole genome shotgun (WGS) entry which is preliminary data.</text>
</comment>
<dbReference type="SUPFAM" id="SSF52058">
    <property type="entry name" value="L domain-like"/>
    <property type="match status" value="2"/>
</dbReference>
<dbReference type="InterPro" id="IPR055414">
    <property type="entry name" value="LRR_R13L4/SHOC2-like"/>
</dbReference>
<dbReference type="Pfam" id="PF23598">
    <property type="entry name" value="LRR_14"/>
    <property type="match status" value="1"/>
</dbReference>
<dbReference type="SMART" id="SM00364">
    <property type="entry name" value="LRR_BAC"/>
    <property type="match status" value="9"/>
</dbReference>
<feature type="compositionally biased region" description="Low complexity" evidence="7">
    <location>
        <begin position="1018"/>
        <end position="1027"/>
    </location>
</feature>
<feature type="domain" description="PPM-type phosphatase" evidence="8">
    <location>
        <begin position="747"/>
        <end position="1013"/>
    </location>
</feature>
<dbReference type="Pfam" id="PF13855">
    <property type="entry name" value="LRR_8"/>
    <property type="match status" value="2"/>
</dbReference>
<dbReference type="SMART" id="SM00332">
    <property type="entry name" value="PP2Cc"/>
    <property type="match status" value="1"/>
</dbReference>
<dbReference type="Pfam" id="PF00481">
    <property type="entry name" value="PP2C"/>
    <property type="match status" value="1"/>
</dbReference>
<dbReference type="Gene3D" id="3.60.40.10">
    <property type="entry name" value="PPM-type phosphatase domain"/>
    <property type="match status" value="1"/>
</dbReference>
<feature type="compositionally biased region" description="Acidic residues" evidence="7">
    <location>
        <begin position="1377"/>
        <end position="1386"/>
    </location>
</feature>
<feature type="compositionally biased region" description="Basic and acidic residues" evidence="7">
    <location>
        <begin position="1307"/>
        <end position="1334"/>
    </location>
</feature>
<feature type="region of interest" description="Disordered" evidence="7">
    <location>
        <begin position="1271"/>
        <end position="1425"/>
    </location>
</feature>
<dbReference type="CDD" id="cd00143">
    <property type="entry name" value="PP2Cc"/>
    <property type="match status" value="1"/>
</dbReference>
<sequence>MGPTNSKQNTRERVDYVKQNLVKIPKELRNYPQLRSLNIAGNQIDKYPKWLTQNTSLTYLNCTHNSLQMLPPNIYKLQCLEQLDGGFNEIEGLSPTIGTLAGLTRLDLRHNKIKTLPTTVNSLSSLETLILLNNEIETLPSLNGMDNLINLHLDGNKVVELNNHTFSGLCKLEYLDLSYNDLKSIPKKLFNDLANLKKLYLNGNQLKSIGKGFESLQNLVILEANFNKIETITMEISNLKKIKKISLKKNAIRNLPNEFQKLDETLIEILLTDNNFEEFPNLLLTFEYLEKIDFESNAIKEIKINNNNNNNNNNNKKKKEIKLKFLKTLNISKNDIQYLDDNIFLKLFHLEKLILHHNNLKELPVSIGKLTNLKLLFLRSNLLTRLPNEIGSCASLQTLSLAQNQLFQLPDELGNLVSLRKLLLEDNNLKELPNSLNKLEKLEILNLSLNNFHTFPKAVCQITQLRSLQLAHNKINYVPNEIIKLQRLIELDINCNRIVFFPRSFGYFENLQIISLAGNRITRIPQKFFELNTYTRFGGYQIDFSHNRLKKIGQIWAKLLGLTDVLDLSHNQIQKVLIKKFEHSSQVGTLKLSHNKITKLNLIQLGLANYLKQLHIEGNAYDVNFKKLLQQMKKNSKNFIKKNNKKNKKNNNKSYSSIINYLSESIAHFNYITKYKQQKKNEKLSKQQLKQKQQQQRQQLQEQQQSNNNNFFEYNKLYFRHLIELLVDPLGGDTIGRQISTKTNRFSVGYSQSRGKYDQMEDSLLIRTNLLNNVDLFAIFDGHGGRFTAMYAADLFPMMIRKALLRVFKQLKQLNNSNTNKNDLKEKSEDFLIKNVPKLFEKVFSDFNYLRKKIKDDDSGCTVSIILIIGQLCFSSNLGNIKSLILRKNNEIKCLTQEHKPENPEERSRIIKLGGIVTDNGSINSSLAISRALGDLDFQPFVSYEPSVSFVRLKETDERMIITTSSIWELIPEKKLFEEISNIGDPFKASFHLRTIASSLCNTENLSICVINLLPQSSSSSSSSSSSGQNNKANNLIKNQQAIENRKKRNQKEQQNENNAKLWKKKDKKINFENYIKEYKEKLKQLKMKNQNNIKIKITKPNSNQNDKDDDNDKVNDQNLKNGKRITKEKGINNNAKGHQEKDKTTENGNGNGNGNEKEIDIEKEIEKIQNEKKLAENDQMSLGISFTINELKNFNIISDHIEKKSKRNKYPKLMESQQSNLIVSSNRHYPEWEVWGLDHSKKMKGLGNTPTTGLTENEVQKLKEKIEKNIIIDEDSDSESDSDSDIGSDLNYSSGSEDGDDNNTVNEKKREEVEEKEKKIEIQQSKEKIEKNIILDQNENSKIGRNSDSDSGTESDSDLDFKSVNKNDTEKKLNLDDDDDDDDDGDIRIDLKNLSDLEDGNPNELFNLSNLEIGNNFSSHSDEK</sequence>
<accession>A0AAV7ZZM6</accession>
<feature type="compositionally biased region" description="Basic and acidic residues" evidence="7">
    <location>
        <begin position="1387"/>
        <end position="1396"/>
    </location>
</feature>
<evidence type="ECO:0000256" key="5">
    <source>
        <dbReference type="ARBA" id="ARBA00022912"/>
    </source>
</evidence>
<dbReference type="InterPro" id="IPR036457">
    <property type="entry name" value="PPM-type-like_dom_sf"/>
</dbReference>
<dbReference type="SUPFAM" id="SSF81606">
    <property type="entry name" value="PP2C-like"/>
    <property type="match status" value="1"/>
</dbReference>
<dbReference type="GO" id="GO:0005737">
    <property type="term" value="C:cytoplasm"/>
    <property type="evidence" value="ECO:0007669"/>
    <property type="project" value="TreeGrafter"/>
</dbReference>
<evidence type="ECO:0000259" key="8">
    <source>
        <dbReference type="PROSITE" id="PS51746"/>
    </source>
</evidence>
<keyword evidence="5 6" id="KW-0904">Protein phosphatase</keyword>
<dbReference type="InterPro" id="IPR032675">
    <property type="entry name" value="LRR_dom_sf"/>
</dbReference>
<reference evidence="9" key="1">
    <citation type="submission" date="2022-08" db="EMBL/GenBank/DDBJ databases">
        <title>Novel sulphate-reducing endosymbionts in the free-living metamonad Anaeramoeba.</title>
        <authorList>
            <person name="Jerlstrom-Hultqvist J."/>
            <person name="Cepicka I."/>
            <person name="Gallot-Lavallee L."/>
            <person name="Salas-Leiva D."/>
            <person name="Curtis B.A."/>
            <person name="Zahonova K."/>
            <person name="Pipaliya S."/>
            <person name="Dacks J."/>
            <person name="Roger A.J."/>
        </authorList>
    </citation>
    <scope>NUCLEOTIDE SEQUENCE</scope>
    <source>
        <strain evidence="9">Busselton2</strain>
    </source>
</reference>
<dbReference type="InterPro" id="IPR003591">
    <property type="entry name" value="Leu-rich_rpt_typical-subtyp"/>
</dbReference>
<dbReference type="PANTHER" id="PTHR48051:SF54">
    <property type="entry name" value="LEUCINE-RICH REPEAT-CONTAINING PROTEIN"/>
    <property type="match status" value="1"/>
</dbReference>
<dbReference type="GO" id="GO:0004721">
    <property type="term" value="F:phosphoprotein phosphatase activity"/>
    <property type="evidence" value="ECO:0007669"/>
    <property type="project" value="UniProtKB-KW"/>
</dbReference>
<feature type="region of interest" description="Disordered" evidence="7">
    <location>
        <begin position="1095"/>
        <end position="1160"/>
    </location>
</feature>
<keyword evidence="2" id="KW-0479">Metal-binding</keyword>
<evidence type="ECO:0000256" key="1">
    <source>
        <dbReference type="ARBA" id="ARBA00022614"/>
    </source>
</evidence>
<evidence type="ECO:0000313" key="10">
    <source>
        <dbReference type="Proteomes" id="UP001146793"/>
    </source>
</evidence>
<feature type="compositionally biased region" description="Low complexity" evidence="7">
    <location>
        <begin position="1095"/>
        <end position="1105"/>
    </location>
</feature>
<organism evidence="9 10">
    <name type="scientific">Anaeramoeba flamelloides</name>
    <dbReference type="NCBI Taxonomy" id="1746091"/>
    <lineage>
        <taxon>Eukaryota</taxon>
        <taxon>Metamonada</taxon>
        <taxon>Anaeramoebidae</taxon>
        <taxon>Anaeramoeba</taxon>
    </lineage>
</organism>